<proteinExistence type="predicted"/>
<evidence type="ECO:0000313" key="2">
    <source>
        <dbReference type="EMBL" id="GFO23700.1"/>
    </source>
</evidence>
<dbReference type="EMBL" id="BLXT01005511">
    <property type="protein sequence ID" value="GFO23700.1"/>
    <property type="molecule type" value="Genomic_DNA"/>
</dbReference>
<sequence>MYEFLSLSFLYIASPQQGDLRLSGPPSGQGAGSGARTRDRRVPADLRADSQATMLPTPLFTCIRGKLWYACNFKVKSGLPVSSSPSAVEYPSKFFFRSSCSLALHMHLVGKICEGNEIPLWRKPYRRGMYQKAEGRANEKKSFFIWFPKRKAKGEQQQRTEDITDD</sequence>
<organism evidence="2 3">
    <name type="scientific">Plakobranchus ocellatus</name>
    <dbReference type="NCBI Taxonomy" id="259542"/>
    <lineage>
        <taxon>Eukaryota</taxon>
        <taxon>Metazoa</taxon>
        <taxon>Spiralia</taxon>
        <taxon>Lophotrochozoa</taxon>
        <taxon>Mollusca</taxon>
        <taxon>Gastropoda</taxon>
        <taxon>Heterobranchia</taxon>
        <taxon>Euthyneura</taxon>
        <taxon>Panpulmonata</taxon>
        <taxon>Sacoglossa</taxon>
        <taxon>Placobranchoidea</taxon>
        <taxon>Plakobranchidae</taxon>
        <taxon>Plakobranchus</taxon>
    </lineage>
</organism>
<accession>A0AAV4BX36</accession>
<evidence type="ECO:0000313" key="3">
    <source>
        <dbReference type="Proteomes" id="UP000735302"/>
    </source>
</evidence>
<name>A0AAV4BX36_9GAST</name>
<evidence type="ECO:0000256" key="1">
    <source>
        <dbReference type="SAM" id="MobiDB-lite"/>
    </source>
</evidence>
<keyword evidence="3" id="KW-1185">Reference proteome</keyword>
<protein>
    <submittedName>
        <fullName evidence="2">Uncharacterized protein</fullName>
    </submittedName>
</protein>
<feature type="region of interest" description="Disordered" evidence="1">
    <location>
        <begin position="22"/>
        <end position="41"/>
    </location>
</feature>
<dbReference type="AlphaFoldDB" id="A0AAV4BX36"/>
<reference evidence="2 3" key="1">
    <citation type="journal article" date="2021" name="Elife">
        <title>Chloroplast acquisition without the gene transfer in kleptoplastic sea slugs, Plakobranchus ocellatus.</title>
        <authorList>
            <person name="Maeda T."/>
            <person name="Takahashi S."/>
            <person name="Yoshida T."/>
            <person name="Shimamura S."/>
            <person name="Takaki Y."/>
            <person name="Nagai Y."/>
            <person name="Toyoda A."/>
            <person name="Suzuki Y."/>
            <person name="Arimoto A."/>
            <person name="Ishii H."/>
            <person name="Satoh N."/>
            <person name="Nishiyama T."/>
            <person name="Hasebe M."/>
            <person name="Maruyama T."/>
            <person name="Minagawa J."/>
            <person name="Obokata J."/>
            <person name="Shigenobu S."/>
        </authorList>
    </citation>
    <scope>NUCLEOTIDE SEQUENCE [LARGE SCALE GENOMIC DNA]</scope>
</reference>
<comment type="caution">
    <text evidence="2">The sequence shown here is derived from an EMBL/GenBank/DDBJ whole genome shotgun (WGS) entry which is preliminary data.</text>
</comment>
<dbReference type="Proteomes" id="UP000735302">
    <property type="component" value="Unassembled WGS sequence"/>
</dbReference>
<gene>
    <name evidence="2" type="ORF">PoB_005020500</name>
</gene>